<sequence>MSEPAKLIDVMYPLLTILGENRDAPMGEAVGFELLVADSPADADLRSAYAEKLASWGCQTRAAELRAAAARIRAGERLPLTRYLPALVLRYPLGHTNMGEGESTEFVSNHNVARELLRTWRERGGALLLPTSLDHTGAPAWRVEFLDDRAAGTYTVAPAHAPPMDEWTPIYDD</sequence>
<gene>
    <name evidence="1" type="ORF">FTUN_8883</name>
</gene>
<evidence type="ECO:0000313" key="2">
    <source>
        <dbReference type="Proteomes" id="UP000503447"/>
    </source>
</evidence>
<organism evidence="1 2">
    <name type="scientific">Frigoriglobus tundricola</name>
    <dbReference type="NCBI Taxonomy" id="2774151"/>
    <lineage>
        <taxon>Bacteria</taxon>
        <taxon>Pseudomonadati</taxon>
        <taxon>Planctomycetota</taxon>
        <taxon>Planctomycetia</taxon>
        <taxon>Gemmatales</taxon>
        <taxon>Gemmataceae</taxon>
        <taxon>Frigoriglobus</taxon>
    </lineage>
</organism>
<dbReference type="RefSeq" id="WP_171475829.1">
    <property type="nucleotide sequence ID" value="NZ_CP053452.2"/>
</dbReference>
<name>A0A6M5Z783_9BACT</name>
<evidence type="ECO:0000313" key="1">
    <source>
        <dbReference type="EMBL" id="QJX01244.1"/>
    </source>
</evidence>
<dbReference type="AlphaFoldDB" id="A0A6M5Z783"/>
<proteinExistence type="predicted"/>
<reference evidence="2" key="1">
    <citation type="submission" date="2020-05" db="EMBL/GenBank/DDBJ databases">
        <title>Frigoriglobus tundricola gen. nov., sp. nov., a psychrotolerant cellulolytic planctomycete of the family Gemmataceae with two divergent copies of 16S rRNA gene.</title>
        <authorList>
            <person name="Kulichevskaya I.S."/>
            <person name="Ivanova A.A."/>
            <person name="Naumoff D.G."/>
            <person name="Beletsky A.V."/>
            <person name="Rijpstra W.I.C."/>
            <person name="Sinninghe Damste J.S."/>
            <person name="Mardanov A.V."/>
            <person name="Ravin N.V."/>
            <person name="Dedysh S.N."/>
        </authorList>
    </citation>
    <scope>NUCLEOTIDE SEQUENCE [LARGE SCALE GENOMIC DNA]</scope>
    <source>
        <strain evidence="2">PL17</strain>
    </source>
</reference>
<accession>A0A6M5Z783</accession>
<dbReference type="KEGG" id="ftj:FTUN_8883"/>
<dbReference type="EMBL" id="CP053452">
    <property type="protein sequence ID" value="QJX01244.1"/>
    <property type="molecule type" value="Genomic_DNA"/>
</dbReference>
<keyword evidence="2" id="KW-1185">Reference proteome</keyword>
<protein>
    <submittedName>
        <fullName evidence="1">Uncharacterized protein</fullName>
    </submittedName>
</protein>
<dbReference type="Proteomes" id="UP000503447">
    <property type="component" value="Chromosome"/>
</dbReference>